<dbReference type="EMBL" id="NXDM01000025">
    <property type="protein sequence ID" value="PCK78748.1"/>
    <property type="molecule type" value="Genomic_DNA"/>
</dbReference>
<dbReference type="Proteomes" id="UP000218807">
    <property type="component" value="Unassembled WGS sequence"/>
</dbReference>
<dbReference type="InterPro" id="IPR001647">
    <property type="entry name" value="HTH_TetR"/>
</dbReference>
<dbReference type="Pfam" id="PF00440">
    <property type="entry name" value="TetR_N"/>
    <property type="match status" value="1"/>
</dbReference>
<accession>A0A2A5KNY5</accession>
<feature type="DNA-binding region" description="H-T-H motif" evidence="2">
    <location>
        <begin position="34"/>
        <end position="53"/>
    </location>
</feature>
<keyword evidence="5" id="KW-1185">Reference proteome</keyword>
<feature type="domain" description="HTH tetR-type" evidence="3">
    <location>
        <begin position="11"/>
        <end position="71"/>
    </location>
</feature>
<reference evidence="4 5" key="1">
    <citation type="submission" date="2017-09" db="EMBL/GenBank/DDBJ databases">
        <title>Comparative genomics of rhizobia isolated from Phaseolus vulgaris in China.</title>
        <authorList>
            <person name="Tong W."/>
        </authorList>
    </citation>
    <scope>NUCLEOTIDE SEQUENCE [LARGE SCALE GENOMIC DNA]</scope>
    <source>
        <strain evidence="4 5">L101</strain>
    </source>
</reference>
<evidence type="ECO:0000259" key="3">
    <source>
        <dbReference type="PROSITE" id="PS50977"/>
    </source>
</evidence>
<organism evidence="4 5">
    <name type="scientific">Rhizobium sophoriradicis</name>
    <dbReference type="NCBI Taxonomy" id="1535245"/>
    <lineage>
        <taxon>Bacteria</taxon>
        <taxon>Pseudomonadati</taxon>
        <taxon>Pseudomonadota</taxon>
        <taxon>Alphaproteobacteria</taxon>
        <taxon>Hyphomicrobiales</taxon>
        <taxon>Rhizobiaceae</taxon>
        <taxon>Rhizobium/Agrobacterium group</taxon>
        <taxon>Rhizobium</taxon>
    </lineage>
</organism>
<comment type="caution">
    <text evidence="4">The sequence shown here is derived from an EMBL/GenBank/DDBJ whole genome shotgun (WGS) entry which is preliminary data.</text>
</comment>
<gene>
    <name evidence="4" type="ORF">CPT34_23560</name>
</gene>
<protein>
    <submittedName>
        <fullName evidence="4">TetR family transcriptional regulator</fullName>
    </submittedName>
</protein>
<dbReference type="GO" id="GO:0003677">
    <property type="term" value="F:DNA binding"/>
    <property type="evidence" value="ECO:0007669"/>
    <property type="project" value="UniProtKB-UniRule"/>
</dbReference>
<evidence type="ECO:0000256" key="2">
    <source>
        <dbReference type="PROSITE-ProRule" id="PRU00335"/>
    </source>
</evidence>
<proteinExistence type="predicted"/>
<dbReference type="PROSITE" id="PS50977">
    <property type="entry name" value="HTH_TETR_2"/>
    <property type="match status" value="1"/>
</dbReference>
<dbReference type="RefSeq" id="WP_096764182.1">
    <property type="nucleotide sequence ID" value="NZ_NXDM01000025.1"/>
</dbReference>
<name>A0A2A5KNY5_9HYPH</name>
<sequence>MDQALNDTGWRGSQEGWLEAAYHSLLESGVDSVKILPLAKKLNLSRTSFYWFFKDREELLSALVARWRDKNTGNIIKQSEAYAESLAEAMLNVFDCWLNTDLFDAKFEFAIRSWALQSDELLAEVQQADQFRLEALKRMFMRFGVPETTSDVRARTTYLVQIGYISMQSMEDIAVRMKRIPEYIAIYTGEVPQQRELDRFFSRHGYRPS</sequence>
<dbReference type="Gene3D" id="1.10.357.10">
    <property type="entry name" value="Tetracycline Repressor, domain 2"/>
    <property type="match status" value="1"/>
</dbReference>
<dbReference type="SUPFAM" id="SSF46689">
    <property type="entry name" value="Homeodomain-like"/>
    <property type="match status" value="1"/>
</dbReference>
<evidence type="ECO:0000256" key="1">
    <source>
        <dbReference type="ARBA" id="ARBA00023125"/>
    </source>
</evidence>
<keyword evidence="1 2" id="KW-0238">DNA-binding</keyword>
<evidence type="ECO:0000313" key="5">
    <source>
        <dbReference type="Proteomes" id="UP000218807"/>
    </source>
</evidence>
<evidence type="ECO:0000313" key="4">
    <source>
        <dbReference type="EMBL" id="PCK78748.1"/>
    </source>
</evidence>
<dbReference type="InterPro" id="IPR009057">
    <property type="entry name" value="Homeodomain-like_sf"/>
</dbReference>
<dbReference type="AlphaFoldDB" id="A0A2A5KNY5"/>